<gene>
    <name evidence="2" type="ORF">K489DRAFT_32055</name>
</gene>
<dbReference type="Proteomes" id="UP000504637">
    <property type="component" value="Unplaced"/>
</dbReference>
<dbReference type="RefSeq" id="XP_033464976.1">
    <property type="nucleotide sequence ID" value="XM_033601465.1"/>
</dbReference>
<keyword evidence="1" id="KW-1185">Reference proteome</keyword>
<protein>
    <submittedName>
        <fullName evidence="2">Uncharacterized protein</fullName>
    </submittedName>
</protein>
<accession>A0A6J3MJ84</accession>
<evidence type="ECO:0000313" key="1">
    <source>
        <dbReference type="Proteomes" id="UP000504637"/>
    </source>
</evidence>
<reference evidence="2" key="1">
    <citation type="submission" date="2020-01" db="EMBL/GenBank/DDBJ databases">
        <authorList>
            <consortium name="DOE Joint Genome Institute"/>
            <person name="Haridas S."/>
            <person name="Albert R."/>
            <person name="Binder M."/>
            <person name="Bloem J."/>
            <person name="Labutti K."/>
            <person name="Salamov A."/>
            <person name="Andreopoulos B."/>
            <person name="Baker S.E."/>
            <person name="Barry K."/>
            <person name="Bills G."/>
            <person name="Bluhm B.H."/>
            <person name="Cannon C."/>
            <person name="Castanera R."/>
            <person name="Culley D.E."/>
            <person name="Daum C."/>
            <person name="Ezra D."/>
            <person name="Gonzalez J.B."/>
            <person name="Henrissat B."/>
            <person name="Kuo A."/>
            <person name="Liang C."/>
            <person name="Lipzen A."/>
            <person name="Lutzoni F."/>
            <person name="Magnuson J."/>
            <person name="Mondo S."/>
            <person name="Nolan M."/>
            <person name="Ohm R."/>
            <person name="Pangilinan J."/>
            <person name="Park H.-J."/>
            <person name="Ramirez L."/>
            <person name="Alfaro M."/>
            <person name="Sun H."/>
            <person name="Tritt A."/>
            <person name="Yoshinaga Y."/>
            <person name="Zwiers L.-H."/>
            <person name="Turgeon B.G."/>
            <person name="Goodwin S.B."/>
            <person name="Spatafora J.W."/>
            <person name="Crous P.W."/>
            <person name="Grigoriev I.V."/>
        </authorList>
    </citation>
    <scope>NUCLEOTIDE SEQUENCE</scope>
    <source>
        <strain evidence="2">CBS 342.82</strain>
    </source>
</reference>
<reference evidence="2" key="2">
    <citation type="submission" date="2020-04" db="EMBL/GenBank/DDBJ databases">
        <authorList>
            <consortium name="NCBI Genome Project"/>
        </authorList>
    </citation>
    <scope>NUCLEOTIDE SEQUENCE</scope>
    <source>
        <strain evidence="2">CBS 342.82</strain>
    </source>
</reference>
<organism evidence="2">
    <name type="scientific">Dissoconium aciculare CBS 342.82</name>
    <dbReference type="NCBI Taxonomy" id="1314786"/>
    <lineage>
        <taxon>Eukaryota</taxon>
        <taxon>Fungi</taxon>
        <taxon>Dikarya</taxon>
        <taxon>Ascomycota</taxon>
        <taxon>Pezizomycotina</taxon>
        <taxon>Dothideomycetes</taxon>
        <taxon>Dothideomycetidae</taxon>
        <taxon>Mycosphaerellales</taxon>
        <taxon>Dissoconiaceae</taxon>
        <taxon>Dissoconium</taxon>
    </lineage>
</organism>
<name>A0A6J3MJ84_9PEZI</name>
<proteinExistence type="predicted"/>
<dbReference type="GeneID" id="54359265"/>
<evidence type="ECO:0000313" key="2">
    <source>
        <dbReference type="RefSeq" id="XP_033464976.1"/>
    </source>
</evidence>
<sequence>MPFPRNSQNTAKSDCFSRSATDARSPARFIPSPFNTIVHLDDRTFSIPSTDVKLQCCLFSSWLPLCRSKEVLISIVHALGVHRYISRRPLLLPSFSRRGRGGRLKCEHLLKTWLVIAGMTIRSLPIGSITCVCRDILTPAATCPGVCPLSPWSYSMQR</sequence>
<dbReference type="AlphaFoldDB" id="A0A6J3MJ84"/>
<reference evidence="2" key="3">
    <citation type="submission" date="2025-08" db="UniProtKB">
        <authorList>
            <consortium name="RefSeq"/>
        </authorList>
    </citation>
    <scope>IDENTIFICATION</scope>
    <source>
        <strain evidence="2">CBS 342.82</strain>
    </source>
</reference>